<organism evidence="1 2">
    <name type="scientific">Candidatus Sungbacteria bacterium RIFCSPHIGHO2_01_FULL_50_25</name>
    <dbReference type="NCBI Taxonomy" id="1802265"/>
    <lineage>
        <taxon>Bacteria</taxon>
        <taxon>Candidatus Sungiibacteriota</taxon>
    </lineage>
</organism>
<evidence type="ECO:0008006" key="3">
    <source>
        <dbReference type="Google" id="ProtNLM"/>
    </source>
</evidence>
<dbReference type="Proteomes" id="UP000178574">
    <property type="component" value="Unassembled WGS sequence"/>
</dbReference>
<dbReference type="EMBL" id="MHQD01000010">
    <property type="protein sequence ID" value="OGZ96522.1"/>
    <property type="molecule type" value="Genomic_DNA"/>
</dbReference>
<accession>A0A1G2KAR9</accession>
<reference evidence="1 2" key="1">
    <citation type="journal article" date="2016" name="Nat. Commun.">
        <title>Thousands of microbial genomes shed light on interconnected biogeochemical processes in an aquifer system.</title>
        <authorList>
            <person name="Anantharaman K."/>
            <person name="Brown C.T."/>
            <person name="Hug L.A."/>
            <person name="Sharon I."/>
            <person name="Castelle C.J."/>
            <person name="Probst A.J."/>
            <person name="Thomas B.C."/>
            <person name="Singh A."/>
            <person name="Wilkins M.J."/>
            <person name="Karaoz U."/>
            <person name="Brodie E.L."/>
            <person name="Williams K.H."/>
            <person name="Hubbard S.S."/>
            <person name="Banfield J.F."/>
        </authorList>
    </citation>
    <scope>NUCLEOTIDE SEQUENCE [LARGE SCALE GENOMIC DNA]</scope>
</reference>
<proteinExistence type="predicted"/>
<comment type="caution">
    <text evidence="1">The sequence shown here is derived from an EMBL/GenBank/DDBJ whole genome shotgun (WGS) entry which is preliminary data.</text>
</comment>
<evidence type="ECO:0000313" key="2">
    <source>
        <dbReference type="Proteomes" id="UP000178574"/>
    </source>
</evidence>
<dbReference type="AlphaFoldDB" id="A0A1G2KAR9"/>
<dbReference type="InterPro" id="IPR009000">
    <property type="entry name" value="Transl_B-barrel_sf"/>
</dbReference>
<sequence>MEEKEIGKVIHYFDKAGVAVVRLSGALKTGDTIKFKRTDDEFTQTVSSMQVDHVAVASGKSGDEVAIKVSQKTKEGVHVYKVEE</sequence>
<dbReference type="Gene3D" id="2.40.30.10">
    <property type="entry name" value="Translation factors"/>
    <property type="match status" value="1"/>
</dbReference>
<name>A0A1G2KAR9_9BACT</name>
<evidence type="ECO:0000313" key="1">
    <source>
        <dbReference type="EMBL" id="OGZ96522.1"/>
    </source>
</evidence>
<protein>
    <recommendedName>
        <fullName evidence="3">Translation elongation factor-like protein</fullName>
    </recommendedName>
</protein>
<gene>
    <name evidence="1" type="ORF">A2847_02550</name>
</gene>
<dbReference type="SUPFAM" id="SSF50447">
    <property type="entry name" value="Translation proteins"/>
    <property type="match status" value="1"/>
</dbReference>